<dbReference type="Proteomes" id="UP001396334">
    <property type="component" value="Unassembled WGS sequence"/>
</dbReference>
<evidence type="ECO:0008006" key="4">
    <source>
        <dbReference type="Google" id="ProtNLM"/>
    </source>
</evidence>
<accession>A0ABR2PWF8</accession>
<gene>
    <name evidence="2" type="ORF">V6N11_048799</name>
</gene>
<organism evidence="2 3">
    <name type="scientific">Hibiscus sabdariffa</name>
    <name type="common">roselle</name>
    <dbReference type="NCBI Taxonomy" id="183260"/>
    <lineage>
        <taxon>Eukaryota</taxon>
        <taxon>Viridiplantae</taxon>
        <taxon>Streptophyta</taxon>
        <taxon>Embryophyta</taxon>
        <taxon>Tracheophyta</taxon>
        <taxon>Spermatophyta</taxon>
        <taxon>Magnoliopsida</taxon>
        <taxon>eudicotyledons</taxon>
        <taxon>Gunneridae</taxon>
        <taxon>Pentapetalae</taxon>
        <taxon>rosids</taxon>
        <taxon>malvids</taxon>
        <taxon>Malvales</taxon>
        <taxon>Malvaceae</taxon>
        <taxon>Malvoideae</taxon>
        <taxon>Hibiscus</taxon>
    </lineage>
</organism>
<reference evidence="2 3" key="1">
    <citation type="journal article" date="2024" name="G3 (Bethesda)">
        <title>Genome assembly of Hibiscus sabdariffa L. provides insights into metabolisms of medicinal natural products.</title>
        <authorList>
            <person name="Kim T."/>
        </authorList>
    </citation>
    <scope>NUCLEOTIDE SEQUENCE [LARGE SCALE GENOMIC DNA]</scope>
    <source>
        <strain evidence="2">TK-2024</strain>
        <tissue evidence="2">Old leaves</tissue>
    </source>
</reference>
<dbReference type="EMBL" id="JBBPBN010000050">
    <property type="protein sequence ID" value="KAK8992729.1"/>
    <property type="molecule type" value="Genomic_DNA"/>
</dbReference>
<name>A0ABR2PWF8_9ROSI</name>
<feature type="chain" id="PRO_5046031090" description="Transmembrane protein" evidence="1">
    <location>
        <begin position="31"/>
        <end position="77"/>
    </location>
</feature>
<protein>
    <recommendedName>
        <fullName evidence="4">Transmembrane protein</fullName>
    </recommendedName>
</protein>
<evidence type="ECO:0000313" key="2">
    <source>
        <dbReference type="EMBL" id="KAK8992729.1"/>
    </source>
</evidence>
<dbReference type="PANTHER" id="PTHR36328:SF7">
    <property type="entry name" value="TRANSMEMBRANE PROTEIN"/>
    <property type="match status" value="1"/>
</dbReference>
<keyword evidence="1" id="KW-0732">Signal</keyword>
<dbReference type="PANTHER" id="PTHR36328">
    <property type="entry name" value="TRANSMEMBRANE PROTEIN"/>
    <property type="match status" value="1"/>
</dbReference>
<feature type="signal peptide" evidence="1">
    <location>
        <begin position="1"/>
        <end position="30"/>
    </location>
</feature>
<evidence type="ECO:0000256" key="1">
    <source>
        <dbReference type="SAM" id="SignalP"/>
    </source>
</evidence>
<sequence length="77" mass="8042">MAGDYSRYLVISLLVIFSLVLSPILPCAMARTPPPPRGTPRVYCPQCVCCEPAPPGGGCCKCLCASVESTPSQIGTP</sequence>
<proteinExistence type="predicted"/>
<evidence type="ECO:0000313" key="3">
    <source>
        <dbReference type="Proteomes" id="UP001396334"/>
    </source>
</evidence>
<comment type="caution">
    <text evidence="2">The sequence shown here is derived from an EMBL/GenBank/DDBJ whole genome shotgun (WGS) entry which is preliminary data.</text>
</comment>
<keyword evidence="3" id="KW-1185">Reference proteome</keyword>